<evidence type="ECO:0000313" key="1">
    <source>
        <dbReference type="EMBL" id="MBS9522660.1"/>
    </source>
</evidence>
<dbReference type="SUPFAM" id="SSF75011">
    <property type="entry name" value="3-carboxy-cis,cis-mucoante lactonizing enzyme"/>
    <property type="match status" value="1"/>
</dbReference>
<dbReference type="RefSeq" id="WP_213943553.1">
    <property type="nucleotide sequence ID" value="NZ_JAHCMY010000001.1"/>
</dbReference>
<organism evidence="1 2">
    <name type="scientific">Litoribacter ruber</name>
    <dbReference type="NCBI Taxonomy" id="702568"/>
    <lineage>
        <taxon>Bacteria</taxon>
        <taxon>Pseudomonadati</taxon>
        <taxon>Bacteroidota</taxon>
        <taxon>Cytophagia</taxon>
        <taxon>Cytophagales</taxon>
        <taxon>Cyclobacteriaceae</taxon>
        <taxon>Litoribacter</taxon>
    </lineage>
</organism>
<dbReference type="AlphaFoldDB" id="A0AAP2CHE5"/>
<accession>A0AAP2CHE5</accession>
<name>A0AAP2CHE5_9BACT</name>
<sequence length="392" mass="44519">MKNLLLIPFCIAILACENENEAESEATSFTLERVDSFQVDYLTHVRILDYSPEEDIFLAFSEGDDNFIELDPNGKILKTVNRKGEGPDTFGARNPVALSFGPHGERMVQTSFQLISYDQDYQQTHKSGIRNMLPVRANVPLGKNQFFNLDGDYHYLVGPSTYLSNHALIHDEEGRDTLQNFLVLNFETGALQSAVPYGPEGVYKETDHIYYNLMGKSYFIQDDELFVAQNLGSSIQVYDLKNDFKLSRQIPISHKNWKKATPLPLGSNSDMDKVNAIFHTSGRNKSLYPINENTFLLSYYTGISQSKYETFRSEGTSFMPKNLRDENKLLIFKDGKQLEGEIDLPSGTMLFSLPGDRLLVLDEANEDVEEEFTKYSIYQLKEGNATSSQSFQ</sequence>
<dbReference type="PROSITE" id="PS51257">
    <property type="entry name" value="PROKAR_LIPOPROTEIN"/>
    <property type="match status" value="1"/>
</dbReference>
<comment type="caution">
    <text evidence="1">The sequence shown here is derived from an EMBL/GenBank/DDBJ whole genome shotgun (WGS) entry which is preliminary data.</text>
</comment>
<gene>
    <name evidence="1" type="ORF">KI659_01415</name>
</gene>
<evidence type="ECO:0008006" key="3">
    <source>
        <dbReference type="Google" id="ProtNLM"/>
    </source>
</evidence>
<reference evidence="1 2" key="1">
    <citation type="submission" date="2021-05" db="EMBL/GenBank/DDBJ databases">
        <authorList>
            <person name="Zhang Z.D."/>
            <person name="Osman G."/>
        </authorList>
    </citation>
    <scope>NUCLEOTIDE SEQUENCE [LARGE SCALE GENOMIC DNA]</scope>
    <source>
        <strain evidence="1 2">KCTC 32217</strain>
    </source>
</reference>
<keyword evidence="2" id="KW-1185">Reference proteome</keyword>
<proteinExistence type="predicted"/>
<protein>
    <recommendedName>
        <fullName evidence="3">6-bladed beta-propeller</fullName>
    </recommendedName>
</protein>
<evidence type="ECO:0000313" key="2">
    <source>
        <dbReference type="Proteomes" id="UP001319104"/>
    </source>
</evidence>
<dbReference type="EMBL" id="JAHCMY010000001">
    <property type="protein sequence ID" value="MBS9522660.1"/>
    <property type="molecule type" value="Genomic_DNA"/>
</dbReference>
<dbReference type="Proteomes" id="UP001319104">
    <property type="component" value="Unassembled WGS sequence"/>
</dbReference>